<dbReference type="PANTHER" id="PTHR34698:SF2">
    <property type="entry name" value="5-OXOPROLINASE SUBUNIT B"/>
    <property type="match status" value="1"/>
</dbReference>
<dbReference type="SUPFAM" id="SSF50891">
    <property type="entry name" value="Cyclophilin-like"/>
    <property type="match status" value="1"/>
</dbReference>
<dbReference type="EMBL" id="FMHT01000003">
    <property type="protein sequence ID" value="SCL23259.1"/>
    <property type="molecule type" value="Genomic_DNA"/>
</dbReference>
<keyword evidence="7" id="KW-1185">Reference proteome</keyword>
<feature type="compositionally biased region" description="Low complexity" evidence="4">
    <location>
        <begin position="33"/>
        <end position="68"/>
    </location>
</feature>
<dbReference type="AlphaFoldDB" id="A0A1C6S1A3"/>
<dbReference type="GO" id="GO:0016787">
    <property type="term" value="F:hydrolase activity"/>
    <property type="evidence" value="ECO:0007669"/>
    <property type="project" value="UniProtKB-KW"/>
</dbReference>
<evidence type="ECO:0000313" key="7">
    <source>
        <dbReference type="Proteomes" id="UP000199699"/>
    </source>
</evidence>
<dbReference type="Gene3D" id="2.40.100.10">
    <property type="entry name" value="Cyclophilin-like"/>
    <property type="match status" value="1"/>
</dbReference>
<evidence type="ECO:0000313" key="6">
    <source>
        <dbReference type="EMBL" id="SCL23259.1"/>
    </source>
</evidence>
<keyword evidence="2" id="KW-0378">Hydrolase</keyword>
<reference evidence="6 7" key="1">
    <citation type="submission" date="2016-06" db="EMBL/GenBank/DDBJ databases">
        <authorList>
            <person name="Kjaerup R.B."/>
            <person name="Dalgaard T.S."/>
            <person name="Juul-Madsen H.R."/>
        </authorList>
    </citation>
    <scope>NUCLEOTIDE SEQUENCE [LARGE SCALE GENOMIC DNA]</scope>
    <source>
        <strain evidence="6 7">DSM 43818</strain>
    </source>
</reference>
<name>A0A1C6S1A3_9ACTN</name>
<dbReference type="PANTHER" id="PTHR34698">
    <property type="entry name" value="5-OXOPROLINASE SUBUNIT B"/>
    <property type="match status" value="1"/>
</dbReference>
<gene>
    <name evidence="6" type="ORF">GA0070616_2695</name>
</gene>
<dbReference type="InterPro" id="IPR010016">
    <property type="entry name" value="PxpB"/>
</dbReference>
<dbReference type="GO" id="GO:0005524">
    <property type="term" value="F:ATP binding"/>
    <property type="evidence" value="ECO:0007669"/>
    <property type="project" value="UniProtKB-KW"/>
</dbReference>
<dbReference type="STRING" id="145857.GA0070616_2695"/>
<dbReference type="InterPro" id="IPR003833">
    <property type="entry name" value="CT_C_D"/>
</dbReference>
<keyword evidence="3" id="KW-0067">ATP-binding</keyword>
<dbReference type="SMART" id="SM00796">
    <property type="entry name" value="AHS1"/>
    <property type="match status" value="1"/>
</dbReference>
<evidence type="ECO:0000256" key="4">
    <source>
        <dbReference type="SAM" id="MobiDB-lite"/>
    </source>
</evidence>
<proteinExistence type="predicted"/>
<evidence type="ECO:0000256" key="3">
    <source>
        <dbReference type="ARBA" id="ARBA00022840"/>
    </source>
</evidence>
<dbReference type="RefSeq" id="WP_091081523.1">
    <property type="nucleotide sequence ID" value="NZ_FMHT01000003.1"/>
</dbReference>
<dbReference type="Pfam" id="PF02682">
    <property type="entry name" value="CT_C_D"/>
    <property type="match status" value="1"/>
</dbReference>
<evidence type="ECO:0000259" key="5">
    <source>
        <dbReference type="SMART" id="SM00796"/>
    </source>
</evidence>
<dbReference type="Proteomes" id="UP000199699">
    <property type="component" value="Unassembled WGS sequence"/>
</dbReference>
<organism evidence="6 7">
    <name type="scientific">Micromonospora nigra</name>
    <dbReference type="NCBI Taxonomy" id="145857"/>
    <lineage>
        <taxon>Bacteria</taxon>
        <taxon>Bacillati</taxon>
        <taxon>Actinomycetota</taxon>
        <taxon>Actinomycetes</taxon>
        <taxon>Micromonosporales</taxon>
        <taxon>Micromonosporaceae</taxon>
        <taxon>Micromonospora</taxon>
    </lineage>
</organism>
<keyword evidence="1" id="KW-0547">Nucleotide-binding</keyword>
<sequence length="271" mass="27725">MRIRPVGAHALLLDLAPAPDDPVPAPDRDSAPDHAPAAGSSDAAPDRAPAAGGSDADADSVPAAGGPDLADRVEAWRAELWRRRENGELTAEEIVPAAATVLLDGVPDPAGTAARIVRWTPAATTATAQWTPTTAAARSTSTTAAVRTVDVPVTYDGEDLPLVAGHWGVDVPTVVHRLATTSFRVAFCGFAPGFAYLTGLPATLTVPRLATPRPRVPAGAVALAGPYAGIYPTASPGGWLLVGRTGLTLFDVHADPPARLAPGTRVHLVPA</sequence>
<feature type="domain" description="Carboxyltransferase" evidence="5">
    <location>
        <begin position="1"/>
        <end position="260"/>
    </location>
</feature>
<feature type="region of interest" description="Disordered" evidence="4">
    <location>
        <begin position="14"/>
        <end position="68"/>
    </location>
</feature>
<protein>
    <submittedName>
        <fullName evidence="6">Sensor histidine kinase inhibitor, KipI family</fullName>
    </submittedName>
</protein>
<dbReference type="OrthoDB" id="9778567at2"/>
<evidence type="ECO:0000256" key="2">
    <source>
        <dbReference type="ARBA" id="ARBA00022801"/>
    </source>
</evidence>
<evidence type="ECO:0000256" key="1">
    <source>
        <dbReference type="ARBA" id="ARBA00022741"/>
    </source>
</evidence>
<dbReference type="InterPro" id="IPR029000">
    <property type="entry name" value="Cyclophilin-like_dom_sf"/>
</dbReference>
<accession>A0A1C6S1A3</accession>